<organism evidence="1 2">
    <name type="scientific">Diplogelasinospora grovesii</name>
    <dbReference type="NCBI Taxonomy" id="303347"/>
    <lineage>
        <taxon>Eukaryota</taxon>
        <taxon>Fungi</taxon>
        <taxon>Dikarya</taxon>
        <taxon>Ascomycota</taxon>
        <taxon>Pezizomycotina</taxon>
        <taxon>Sordariomycetes</taxon>
        <taxon>Sordariomycetidae</taxon>
        <taxon>Sordariales</taxon>
        <taxon>Diplogelasinosporaceae</taxon>
        <taxon>Diplogelasinospora</taxon>
    </lineage>
</organism>
<dbReference type="Proteomes" id="UP001303473">
    <property type="component" value="Unassembled WGS sequence"/>
</dbReference>
<dbReference type="AlphaFoldDB" id="A0AAN6MU88"/>
<accession>A0AAN6MU88</accession>
<comment type="caution">
    <text evidence="1">The sequence shown here is derived from an EMBL/GenBank/DDBJ whole genome shotgun (WGS) entry which is preliminary data.</text>
</comment>
<evidence type="ECO:0000313" key="2">
    <source>
        <dbReference type="Proteomes" id="UP001303473"/>
    </source>
</evidence>
<reference evidence="2" key="1">
    <citation type="journal article" date="2023" name="Mol. Phylogenet. Evol.">
        <title>Genome-scale phylogeny and comparative genomics of the fungal order Sordariales.</title>
        <authorList>
            <person name="Hensen N."/>
            <person name="Bonometti L."/>
            <person name="Westerberg I."/>
            <person name="Brannstrom I.O."/>
            <person name="Guillou S."/>
            <person name="Cros-Aarteil S."/>
            <person name="Calhoun S."/>
            <person name="Haridas S."/>
            <person name="Kuo A."/>
            <person name="Mondo S."/>
            <person name="Pangilinan J."/>
            <person name="Riley R."/>
            <person name="LaButti K."/>
            <person name="Andreopoulos B."/>
            <person name="Lipzen A."/>
            <person name="Chen C."/>
            <person name="Yan M."/>
            <person name="Daum C."/>
            <person name="Ng V."/>
            <person name="Clum A."/>
            <person name="Steindorff A."/>
            <person name="Ohm R.A."/>
            <person name="Martin F."/>
            <person name="Silar P."/>
            <person name="Natvig D.O."/>
            <person name="Lalanne C."/>
            <person name="Gautier V."/>
            <person name="Ament-Velasquez S.L."/>
            <person name="Kruys A."/>
            <person name="Hutchinson M.I."/>
            <person name="Powell A.J."/>
            <person name="Barry K."/>
            <person name="Miller A.N."/>
            <person name="Grigoriev I.V."/>
            <person name="Debuchy R."/>
            <person name="Gladieux P."/>
            <person name="Hiltunen Thoren M."/>
            <person name="Johannesson H."/>
        </authorList>
    </citation>
    <scope>NUCLEOTIDE SEQUENCE [LARGE SCALE GENOMIC DNA]</scope>
    <source>
        <strain evidence="2">CBS 340.73</strain>
    </source>
</reference>
<protein>
    <submittedName>
        <fullName evidence="1">Uncharacterized protein</fullName>
    </submittedName>
</protein>
<keyword evidence="2" id="KW-1185">Reference proteome</keyword>
<gene>
    <name evidence="1" type="ORF">QBC46DRAFT_454726</name>
</gene>
<proteinExistence type="predicted"/>
<sequence length="204" mass="22407">MAQNSVADFSAIAAAYITLSIQVPRIGNICSLRQNHMQLVVADGQLQKNSPPDLDAIAAAHITLSDEFSRMASYAAANLRFERIASMPSPRHIQDQLAAVNQQLQRSGLPNFDDIAAAYITLSVHIPRIGNVPSFQKNMNQLVAVKQRFQHIQDSLNLPDFNAMVAACATLSREVVLIENLALPVKNMNPNQQLVVVDRKLVGR</sequence>
<name>A0AAN6MU88_9PEZI</name>
<dbReference type="EMBL" id="MU854142">
    <property type="protein sequence ID" value="KAK3933547.1"/>
    <property type="molecule type" value="Genomic_DNA"/>
</dbReference>
<evidence type="ECO:0000313" key="1">
    <source>
        <dbReference type="EMBL" id="KAK3933547.1"/>
    </source>
</evidence>